<dbReference type="Gene3D" id="1.10.4160.10">
    <property type="entry name" value="Hydantoin permease"/>
    <property type="match status" value="1"/>
</dbReference>
<proteinExistence type="inferred from homology"/>
<reference evidence="7 8" key="1">
    <citation type="journal article" date="2018" name="Mol. Biol. Evol.">
        <title>Broad Genomic Sampling Reveals a Smut Pathogenic Ancestry of the Fungal Clade Ustilaginomycotina.</title>
        <authorList>
            <person name="Kijpornyongpan T."/>
            <person name="Mondo S.J."/>
            <person name="Barry K."/>
            <person name="Sandor L."/>
            <person name="Lee J."/>
            <person name="Lipzen A."/>
            <person name="Pangilinan J."/>
            <person name="LaButti K."/>
            <person name="Hainaut M."/>
            <person name="Henrissat B."/>
            <person name="Grigoriev I.V."/>
            <person name="Spatafora J.W."/>
            <person name="Aime M.C."/>
        </authorList>
    </citation>
    <scope>NUCLEOTIDE SEQUENCE [LARGE SCALE GENOMIC DNA]</scope>
    <source>
        <strain evidence="7 8">MCA 4186</strain>
    </source>
</reference>
<keyword evidence="8" id="KW-1185">Reference proteome</keyword>
<comment type="similarity">
    <text evidence="2">Belongs to the purine-cytosine permease (2.A.39) family.</text>
</comment>
<feature type="transmembrane region" description="Helical" evidence="6">
    <location>
        <begin position="173"/>
        <end position="191"/>
    </location>
</feature>
<dbReference type="GO" id="GO:0005886">
    <property type="term" value="C:plasma membrane"/>
    <property type="evidence" value="ECO:0007669"/>
    <property type="project" value="TreeGrafter"/>
</dbReference>
<keyword evidence="4 6" id="KW-1133">Transmembrane helix</keyword>
<dbReference type="GeneID" id="37267598"/>
<evidence type="ECO:0000256" key="5">
    <source>
        <dbReference type="ARBA" id="ARBA00023136"/>
    </source>
</evidence>
<keyword evidence="3 6" id="KW-0812">Transmembrane</keyword>
<dbReference type="EMBL" id="KZ819284">
    <property type="protein sequence ID" value="PWO00696.1"/>
    <property type="molecule type" value="Genomic_DNA"/>
</dbReference>
<sequence length="574" mass="61486">MLSGAQLSKALRVPHAPEGSRAENYLLNHDLQPVRRDARAWTAKSYAAFWLADGCNINVLMIAASAMTAGLTWWEALVSTAIGYSISAVFVVLMARIGATTHCSFPVVTRASFGLFGALWPVLNRAVMACVWQGVQAFIGGKCVTVTLRSIIPSYYNMANRLPASAGVSSRDLLSFFLFGLLNLVCVLPSPQKIRHLFTVKAVVAPIALISFLAWTLHDAGGLGSVIREPATVHGSQRAWAFVGAVVSCVSNMATVVTNQADFARLANRRSAVLWPQLVSVPLVFTVTAAFGILIAAGGQVITGTLEWDPISLLNARLDFDPYHSGTRAACFFIGFSFIIVQLGVNIAANSLSAGSDLTALLPRYINIRRGSILCWAIGMAYCPWHVLSSSNNFATYLSAYSLFLSSIIGVILADYYVLRRGYFNVPRLFSTHDDAGNGLSPYYFAKGINLRAFAGYIAGIATSVTGFAGVLGADVSTAAQHIYTLSFFIGLLVSGGIYLFASWLFPVPGQISLAERKVWLEPRGATGWEDAYWTGAVAGAGAAADEEAASSVDEKDAAVKEALPQQQVNTVSY</sequence>
<organism evidence="7 8">
    <name type="scientific">Tilletiopsis washingtonensis</name>
    <dbReference type="NCBI Taxonomy" id="58919"/>
    <lineage>
        <taxon>Eukaryota</taxon>
        <taxon>Fungi</taxon>
        <taxon>Dikarya</taxon>
        <taxon>Basidiomycota</taxon>
        <taxon>Ustilaginomycotina</taxon>
        <taxon>Exobasidiomycetes</taxon>
        <taxon>Entylomatales</taxon>
        <taxon>Entylomatales incertae sedis</taxon>
        <taxon>Tilletiopsis</taxon>
    </lineage>
</organism>
<feature type="transmembrane region" description="Helical" evidence="6">
    <location>
        <begin position="73"/>
        <end position="95"/>
    </location>
</feature>
<dbReference type="CDD" id="cd11482">
    <property type="entry name" value="SLC-NCS1sbd_NRT1-like"/>
    <property type="match status" value="1"/>
</dbReference>
<evidence type="ECO:0000313" key="7">
    <source>
        <dbReference type="EMBL" id="PWO00696.1"/>
    </source>
</evidence>
<feature type="transmembrane region" description="Helical" evidence="6">
    <location>
        <begin position="454"/>
        <end position="474"/>
    </location>
</feature>
<protein>
    <submittedName>
        <fullName evidence="7">NCS1 nucleoside transporter family</fullName>
    </submittedName>
</protein>
<feature type="transmembrane region" description="Helical" evidence="6">
    <location>
        <begin position="198"/>
        <end position="218"/>
    </location>
</feature>
<dbReference type="InterPro" id="IPR045225">
    <property type="entry name" value="Uracil/uridine/allantoin_perm"/>
</dbReference>
<dbReference type="GO" id="GO:0015205">
    <property type="term" value="F:nucleobase transmembrane transporter activity"/>
    <property type="evidence" value="ECO:0007669"/>
    <property type="project" value="TreeGrafter"/>
</dbReference>
<dbReference type="InterPro" id="IPR001248">
    <property type="entry name" value="Pur-cyt_permease"/>
</dbReference>
<feature type="transmembrane region" description="Helical" evidence="6">
    <location>
        <begin position="370"/>
        <end position="388"/>
    </location>
</feature>
<dbReference type="PANTHER" id="PTHR30618">
    <property type="entry name" value="NCS1 FAMILY PURINE/PYRIMIDINE TRANSPORTER"/>
    <property type="match status" value="1"/>
</dbReference>
<dbReference type="AlphaFoldDB" id="A0A316ZK04"/>
<gene>
    <name evidence="7" type="ORF">FA09DRAFT_293521</name>
</gene>
<name>A0A316ZK04_9BASI</name>
<evidence type="ECO:0000313" key="8">
    <source>
        <dbReference type="Proteomes" id="UP000245946"/>
    </source>
</evidence>
<evidence type="ECO:0000256" key="1">
    <source>
        <dbReference type="ARBA" id="ARBA00004141"/>
    </source>
</evidence>
<dbReference type="STRING" id="58919.A0A316ZK04"/>
<dbReference type="InterPro" id="IPR012681">
    <property type="entry name" value="NCS1"/>
</dbReference>
<dbReference type="OrthoDB" id="2018619at2759"/>
<feature type="transmembrane region" description="Helical" evidence="6">
    <location>
        <begin position="238"/>
        <end position="257"/>
    </location>
</feature>
<feature type="transmembrane region" description="Helical" evidence="6">
    <location>
        <begin position="486"/>
        <end position="508"/>
    </location>
</feature>
<dbReference type="FunFam" id="1.10.4160.10:FF:000001">
    <property type="entry name" value="Uracil permease, putative"/>
    <property type="match status" value="1"/>
</dbReference>
<dbReference type="RefSeq" id="XP_025600974.1">
    <property type="nucleotide sequence ID" value="XM_025740052.1"/>
</dbReference>
<feature type="transmembrane region" description="Helical" evidence="6">
    <location>
        <begin position="326"/>
        <end position="349"/>
    </location>
</feature>
<feature type="transmembrane region" description="Helical" evidence="6">
    <location>
        <begin position="45"/>
        <end position="67"/>
    </location>
</feature>
<accession>A0A316ZK04</accession>
<dbReference type="Pfam" id="PF02133">
    <property type="entry name" value="Transp_cyt_pur"/>
    <property type="match status" value="1"/>
</dbReference>
<keyword evidence="5 6" id="KW-0472">Membrane</keyword>
<feature type="transmembrane region" description="Helical" evidence="6">
    <location>
        <begin position="278"/>
        <end position="306"/>
    </location>
</feature>
<dbReference type="NCBIfam" id="TIGR00800">
    <property type="entry name" value="ncs1"/>
    <property type="match status" value="1"/>
</dbReference>
<evidence type="ECO:0000256" key="6">
    <source>
        <dbReference type="SAM" id="Phobius"/>
    </source>
</evidence>
<evidence type="ECO:0000256" key="3">
    <source>
        <dbReference type="ARBA" id="ARBA00022692"/>
    </source>
</evidence>
<evidence type="ECO:0000256" key="4">
    <source>
        <dbReference type="ARBA" id="ARBA00022989"/>
    </source>
</evidence>
<feature type="transmembrane region" description="Helical" evidence="6">
    <location>
        <begin position="394"/>
        <end position="419"/>
    </location>
</feature>
<dbReference type="Proteomes" id="UP000245946">
    <property type="component" value="Unassembled WGS sequence"/>
</dbReference>
<evidence type="ECO:0000256" key="2">
    <source>
        <dbReference type="ARBA" id="ARBA00008974"/>
    </source>
</evidence>
<comment type="subcellular location">
    <subcellularLocation>
        <location evidence="1">Membrane</location>
        <topology evidence="1">Multi-pass membrane protein</topology>
    </subcellularLocation>
</comment>
<dbReference type="PANTHER" id="PTHR30618:SF2">
    <property type="entry name" value="ALLANTOIN PERMEASE-RELATED"/>
    <property type="match status" value="1"/>
</dbReference>